<dbReference type="SUPFAM" id="SSF81383">
    <property type="entry name" value="F-box domain"/>
    <property type="match status" value="1"/>
</dbReference>
<name>A0A5N6TRY0_ASPAV</name>
<feature type="domain" description="F-box" evidence="1">
    <location>
        <begin position="6"/>
        <end position="52"/>
    </location>
</feature>
<keyword evidence="3" id="KW-1185">Reference proteome</keyword>
<dbReference type="InterPro" id="IPR001810">
    <property type="entry name" value="F-box_dom"/>
</dbReference>
<evidence type="ECO:0000313" key="3">
    <source>
        <dbReference type="Proteomes" id="UP000325780"/>
    </source>
</evidence>
<reference evidence="2 3" key="1">
    <citation type="submission" date="2019-04" db="EMBL/GenBank/DDBJ databases">
        <title>Friends and foes A comparative genomics study of 23 Aspergillus species from section Flavi.</title>
        <authorList>
            <consortium name="DOE Joint Genome Institute"/>
            <person name="Kjaerbolling I."/>
            <person name="Vesth T."/>
            <person name="Frisvad J.C."/>
            <person name="Nybo J.L."/>
            <person name="Theobald S."/>
            <person name="Kildgaard S."/>
            <person name="Isbrandt T."/>
            <person name="Kuo A."/>
            <person name="Sato A."/>
            <person name="Lyhne E.K."/>
            <person name="Kogle M.E."/>
            <person name="Wiebenga A."/>
            <person name="Kun R.S."/>
            <person name="Lubbers R.J."/>
            <person name="Makela M.R."/>
            <person name="Barry K."/>
            <person name="Chovatia M."/>
            <person name="Clum A."/>
            <person name="Daum C."/>
            <person name="Haridas S."/>
            <person name="He G."/>
            <person name="LaButti K."/>
            <person name="Lipzen A."/>
            <person name="Mondo S."/>
            <person name="Riley R."/>
            <person name="Salamov A."/>
            <person name="Simmons B.A."/>
            <person name="Magnuson J.K."/>
            <person name="Henrissat B."/>
            <person name="Mortensen U.H."/>
            <person name="Larsen T.O."/>
            <person name="Devries R.P."/>
            <person name="Grigoriev I.V."/>
            <person name="Machida M."/>
            <person name="Baker S.E."/>
            <person name="Andersen M.R."/>
        </authorList>
    </citation>
    <scope>NUCLEOTIDE SEQUENCE [LARGE SCALE GENOMIC DNA]</scope>
    <source>
        <strain evidence="2 3">IBT 18842</strain>
    </source>
</reference>
<evidence type="ECO:0000259" key="1">
    <source>
        <dbReference type="PROSITE" id="PS50181"/>
    </source>
</evidence>
<dbReference type="PROSITE" id="PS50181">
    <property type="entry name" value="FBOX"/>
    <property type="match status" value="1"/>
</dbReference>
<proteinExistence type="predicted"/>
<gene>
    <name evidence="2" type="ORF">BDV25DRAFT_156920</name>
</gene>
<dbReference type="AlphaFoldDB" id="A0A5N6TRY0"/>
<sequence length="309" mass="34999">MNAPSDPHIYSLPNELFVHILSPFPTSSLLPLATVSHRFHALILRILHYRLLISASLNEYKLILECFHPSSKLIEPHVFCKYLGTDGLSDQHEGKGSLYENVDTAQQLARLGSLYSRFRPEVTVEERSSGTRLIPSTNTIEQPDDLLVTRPINLEANEDFSQLCVVVNVVKVMPGSNLLLSAVTVEDGVIRLFRNWLKTRTKHSNQPSGFSSPAGRLDKNIGSFSNEDSSHLLWVGQSQNVGLKVRVREKVDQSRHFPILVHRDEEESTSYELDIEELHIRTTRLLMTTEQSLEQQDYLKAVIFTGNSR</sequence>
<dbReference type="Proteomes" id="UP000325780">
    <property type="component" value="Unassembled WGS sequence"/>
</dbReference>
<evidence type="ECO:0000313" key="2">
    <source>
        <dbReference type="EMBL" id="KAE8149112.1"/>
    </source>
</evidence>
<dbReference type="CDD" id="cd09917">
    <property type="entry name" value="F-box_SF"/>
    <property type="match status" value="1"/>
</dbReference>
<protein>
    <recommendedName>
        <fullName evidence="1">F-box domain-containing protein</fullName>
    </recommendedName>
</protein>
<accession>A0A5N6TRY0</accession>
<dbReference type="OrthoDB" id="9981546at2759"/>
<dbReference type="Pfam" id="PF12937">
    <property type="entry name" value="F-box-like"/>
    <property type="match status" value="1"/>
</dbReference>
<organism evidence="2 3">
    <name type="scientific">Aspergillus avenaceus</name>
    <dbReference type="NCBI Taxonomy" id="36643"/>
    <lineage>
        <taxon>Eukaryota</taxon>
        <taxon>Fungi</taxon>
        <taxon>Dikarya</taxon>
        <taxon>Ascomycota</taxon>
        <taxon>Pezizomycotina</taxon>
        <taxon>Eurotiomycetes</taxon>
        <taxon>Eurotiomycetidae</taxon>
        <taxon>Eurotiales</taxon>
        <taxon>Aspergillaceae</taxon>
        <taxon>Aspergillus</taxon>
        <taxon>Aspergillus subgen. Circumdati</taxon>
    </lineage>
</organism>
<dbReference type="InterPro" id="IPR036047">
    <property type="entry name" value="F-box-like_dom_sf"/>
</dbReference>
<dbReference type="EMBL" id="ML742134">
    <property type="protein sequence ID" value="KAE8149112.1"/>
    <property type="molecule type" value="Genomic_DNA"/>
</dbReference>